<feature type="non-terminal residue" evidence="1">
    <location>
        <position position="33"/>
    </location>
</feature>
<dbReference type="STRING" id="137246.A0A401TPS4"/>
<protein>
    <submittedName>
        <fullName evidence="1">Uncharacterized protein</fullName>
    </submittedName>
</protein>
<dbReference type="EMBL" id="BEZZ01134842">
    <property type="protein sequence ID" value="GCC44644.1"/>
    <property type="molecule type" value="Genomic_DNA"/>
</dbReference>
<organism evidence="1 2">
    <name type="scientific">Chiloscyllium punctatum</name>
    <name type="common">Brownbanded bambooshark</name>
    <name type="synonym">Hemiscyllium punctatum</name>
    <dbReference type="NCBI Taxonomy" id="137246"/>
    <lineage>
        <taxon>Eukaryota</taxon>
        <taxon>Metazoa</taxon>
        <taxon>Chordata</taxon>
        <taxon>Craniata</taxon>
        <taxon>Vertebrata</taxon>
        <taxon>Chondrichthyes</taxon>
        <taxon>Elasmobranchii</taxon>
        <taxon>Galeomorphii</taxon>
        <taxon>Galeoidea</taxon>
        <taxon>Orectolobiformes</taxon>
        <taxon>Hemiscylliidae</taxon>
        <taxon>Chiloscyllium</taxon>
    </lineage>
</organism>
<proteinExistence type="predicted"/>
<keyword evidence="2" id="KW-1185">Reference proteome</keyword>
<sequence>MNKVYRQKNQENLEQAFSIAERELGVTRLLDPE</sequence>
<dbReference type="Gene3D" id="1.10.418.10">
    <property type="entry name" value="Calponin-like domain"/>
    <property type="match status" value="1"/>
</dbReference>
<dbReference type="SUPFAM" id="SSF47576">
    <property type="entry name" value="Calponin-homology domain, CH-domain"/>
    <property type="match status" value="1"/>
</dbReference>
<comment type="caution">
    <text evidence="1">The sequence shown here is derived from an EMBL/GenBank/DDBJ whole genome shotgun (WGS) entry which is preliminary data.</text>
</comment>
<gene>
    <name evidence="1" type="ORF">chiPu_0028574</name>
</gene>
<evidence type="ECO:0000313" key="1">
    <source>
        <dbReference type="EMBL" id="GCC44644.1"/>
    </source>
</evidence>
<dbReference type="AlphaFoldDB" id="A0A401TPS4"/>
<evidence type="ECO:0000313" key="2">
    <source>
        <dbReference type="Proteomes" id="UP000287033"/>
    </source>
</evidence>
<reference evidence="1 2" key="1">
    <citation type="journal article" date="2018" name="Nat. Ecol. Evol.">
        <title>Shark genomes provide insights into elasmobranch evolution and the origin of vertebrates.</title>
        <authorList>
            <person name="Hara Y"/>
            <person name="Yamaguchi K"/>
            <person name="Onimaru K"/>
            <person name="Kadota M"/>
            <person name="Koyanagi M"/>
            <person name="Keeley SD"/>
            <person name="Tatsumi K"/>
            <person name="Tanaka K"/>
            <person name="Motone F"/>
            <person name="Kageyama Y"/>
            <person name="Nozu R"/>
            <person name="Adachi N"/>
            <person name="Nishimura O"/>
            <person name="Nakagawa R"/>
            <person name="Tanegashima C"/>
            <person name="Kiyatake I"/>
            <person name="Matsumoto R"/>
            <person name="Murakumo K"/>
            <person name="Nishida K"/>
            <person name="Terakita A"/>
            <person name="Kuratani S"/>
            <person name="Sato K"/>
            <person name="Hyodo S Kuraku.S."/>
        </authorList>
    </citation>
    <scope>NUCLEOTIDE SEQUENCE [LARGE SCALE GENOMIC DNA]</scope>
</reference>
<accession>A0A401TPS4</accession>
<dbReference type="OrthoDB" id="18740at2759"/>
<dbReference type="InterPro" id="IPR036872">
    <property type="entry name" value="CH_dom_sf"/>
</dbReference>
<name>A0A401TPS4_CHIPU</name>
<dbReference type="Proteomes" id="UP000287033">
    <property type="component" value="Unassembled WGS sequence"/>
</dbReference>